<organism evidence="2 3">
    <name type="scientific">Zophobas morio</name>
    <dbReference type="NCBI Taxonomy" id="2755281"/>
    <lineage>
        <taxon>Eukaryota</taxon>
        <taxon>Metazoa</taxon>
        <taxon>Ecdysozoa</taxon>
        <taxon>Arthropoda</taxon>
        <taxon>Hexapoda</taxon>
        <taxon>Insecta</taxon>
        <taxon>Pterygota</taxon>
        <taxon>Neoptera</taxon>
        <taxon>Endopterygota</taxon>
        <taxon>Coleoptera</taxon>
        <taxon>Polyphaga</taxon>
        <taxon>Cucujiformia</taxon>
        <taxon>Tenebrionidae</taxon>
        <taxon>Zophobas</taxon>
    </lineage>
</organism>
<dbReference type="Proteomes" id="UP001168821">
    <property type="component" value="Unassembled WGS sequence"/>
</dbReference>
<keyword evidence="3" id="KW-1185">Reference proteome</keyword>
<proteinExistence type="predicted"/>
<feature type="region of interest" description="Disordered" evidence="1">
    <location>
        <begin position="1"/>
        <end position="58"/>
    </location>
</feature>
<sequence length="124" mass="13096">MTRTTTGKSVTQNNESGSSSTAEAVTYENTKPEHASGSTSGATPANTKSTKRKSEAAGMDNMLNRLVAVAETRVNNVGKSSYHHFGSFVAESLQGLPDASTDAVMEDIIATLSSAKRRCRAKQI</sequence>
<comment type="caution">
    <text evidence="2">The sequence shown here is derived from an EMBL/GenBank/DDBJ whole genome shotgun (WGS) entry which is preliminary data.</text>
</comment>
<feature type="compositionally biased region" description="Polar residues" evidence="1">
    <location>
        <begin position="1"/>
        <end position="29"/>
    </location>
</feature>
<reference evidence="2" key="1">
    <citation type="journal article" date="2023" name="G3 (Bethesda)">
        <title>Whole genome assemblies of Zophobas morio and Tenebrio molitor.</title>
        <authorList>
            <person name="Kaur S."/>
            <person name="Stinson S.A."/>
            <person name="diCenzo G.C."/>
        </authorList>
    </citation>
    <scope>NUCLEOTIDE SEQUENCE</scope>
    <source>
        <strain evidence="2">QUZm001</strain>
    </source>
</reference>
<evidence type="ECO:0000313" key="2">
    <source>
        <dbReference type="EMBL" id="KAJ3655940.1"/>
    </source>
</evidence>
<protein>
    <submittedName>
        <fullName evidence="2">Uncharacterized protein</fullName>
    </submittedName>
</protein>
<feature type="compositionally biased region" description="Polar residues" evidence="1">
    <location>
        <begin position="36"/>
        <end position="48"/>
    </location>
</feature>
<dbReference type="AlphaFoldDB" id="A0AA38MG62"/>
<evidence type="ECO:0000313" key="3">
    <source>
        <dbReference type="Proteomes" id="UP001168821"/>
    </source>
</evidence>
<gene>
    <name evidence="2" type="ORF">Zmor_015047</name>
</gene>
<name>A0AA38MG62_9CUCU</name>
<evidence type="ECO:0000256" key="1">
    <source>
        <dbReference type="SAM" id="MobiDB-lite"/>
    </source>
</evidence>
<dbReference type="EMBL" id="JALNTZ010000004">
    <property type="protein sequence ID" value="KAJ3655940.1"/>
    <property type="molecule type" value="Genomic_DNA"/>
</dbReference>
<accession>A0AA38MG62</accession>